<dbReference type="Proteomes" id="UP000828048">
    <property type="component" value="Chromosome 8"/>
</dbReference>
<organism evidence="1 2">
    <name type="scientific">Vaccinium darrowii</name>
    <dbReference type="NCBI Taxonomy" id="229202"/>
    <lineage>
        <taxon>Eukaryota</taxon>
        <taxon>Viridiplantae</taxon>
        <taxon>Streptophyta</taxon>
        <taxon>Embryophyta</taxon>
        <taxon>Tracheophyta</taxon>
        <taxon>Spermatophyta</taxon>
        <taxon>Magnoliopsida</taxon>
        <taxon>eudicotyledons</taxon>
        <taxon>Gunneridae</taxon>
        <taxon>Pentapetalae</taxon>
        <taxon>asterids</taxon>
        <taxon>Ericales</taxon>
        <taxon>Ericaceae</taxon>
        <taxon>Vaccinioideae</taxon>
        <taxon>Vaccinieae</taxon>
        <taxon>Vaccinium</taxon>
    </lineage>
</organism>
<accession>A0ACB7YFN6</accession>
<keyword evidence="2" id="KW-1185">Reference proteome</keyword>
<comment type="caution">
    <text evidence="1">The sequence shown here is derived from an EMBL/GenBank/DDBJ whole genome shotgun (WGS) entry which is preliminary data.</text>
</comment>
<reference evidence="1 2" key="1">
    <citation type="journal article" date="2021" name="Hortic Res">
        <title>High-quality reference genome and annotation aids understanding of berry development for evergreen blueberry (Vaccinium darrowii).</title>
        <authorList>
            <person name="Yu J."/>
            <person name="Hulse-Kemp A.M."/>
            <person name="Babiker E."/>
            <person name="Staton M."/>
        </authorList>
    </citation>
    <scope>NUCLEOTIDE SEQUENCE [LARGE SCALE GENOMIC DNA]</scope>
    <source>
        <strain evidence="2">cv. NJ 8807/NJ 8810</strain>
        <tissue evidence="1">Young leaf</tissue>
    </source>
</reference>
<evidence type="ECO:0000313" key="2">
    <source>
        <dbReference type="Proteomes" id="UP000828048"/>
    </source>
</evidence>
<proteinExistence type="predicted"/>
<dbReference type="EMBL" id="CM037158">
    <property type="protein sequence ID" value="KAH7852013.1"/>
    <property type="molecule type" value="Genomic_DNA"/>
</dbReference>
<protein>
    <submittedName>
        <fullName evidence="1">Uncharacterized protein</fullName>
    </submittedName>
</protein>
<name>A0ACB7YFN6_9ERIC</name>
<sequence>MEEDEKVVKSFKDLGLHDELLEAYDKSRLETAVQDTGKDLIGLAQTGSGKTGAFALPIIQALLETPQSFFACVLSPTLELAIQIVEQFEALGSGIGLKCGEIRFNIYVSHLVGGVDHVQLSIALAKRPHIVCLVEIFAANTLLIWPFKWDGNSTNLIAEGVGMAHMLVGYYRCWLLPLPIFCLLAMLQPSIVLSLTTPLTYWWFSYFAKASPKGYVEAEICWVLRSIPNKEDGSGSGIKETGGKKKRRGGDEGEEEVERYSKGKALKKSKKK</sequence>
<gene>
    <name evidence="1" type="ORF">Vadar_019472</name>
</gene>
<evidence type="ECO:0000313" key="1">
    <source>
        <dbReference type="EMBL" id="KAH7852013.1"/>
    </source>
</evidence>